<evidence type="ECO:0000256" key="5">
    <source>
        <dbReference type="ARBA" id="ARBA00022679"/>
    </source>
</evidence>
<dbReference type="EMBL" id="JAAKZH010000001">
    <property type="protein sequence ID" value="NGO62493.1"/>
    <property type="molecule type" value="Genomic_DNA"/>
</dbReference>
<evidence type="ECO:0000256" key="6">
    <source>
        <dbReference type="ARBA" id="ARBA00022692"/>
    </source>
</evidence>
<feature type="domain" description="HAMP" evidence="12">
    <location>
        <begin position="189"/>
        <end position="240"/>
    </location>
</feature>
<evidence type="ECO:0000313" key="13">
    <source>
        <dbReference type="EMBL" id="NGO62493.1"/>
    </source>
</evidence>
<dbReference type="InterPro" id="IPR003661">
    <property type="entry name" value="HisK_dim/P_dom"/>
</dbReference>
<keyword evidence="9" id="KW-0902">Two-component regulatory system</keyword>
<proteinExistence type="predicted"/>
<dbReference type="Gene3D" id="1.10.287.130">
    <property type="match status" value="1"/>
</dbReference>
<dbReference type="EC" id="2.7.13.3" evidence="3"/>
<dbReference type="GO" id="GO:0005886">
    <property type="term" value="C:plasma membrane"/>
    <property type="evidence" value="ECO:0007669"/>
    <property type="project" value="TreeGrafter"/>
</dbReference>
<dbReference type="PANTHER" id="PTHR45436:SF5">
    <property type="entry name" value="SENSOR HISTIDINE KINASE TRCS"/>
    <property type="match status" value="1"/>
</dbReference>
<dbReference type="SUPFAM" id="SSF47384">
    <property type="entry name" value="Homodimeric domain of signal transducing histidine kinase"/>
    <property type="match status" value="1"/>
</dbReference>
<name>A0A6M1RUI3_9HYPH</name>
<dbReference type="Gene3D" id="3.30.565.10">
    <property type="entry name" value="Histidine kinase-like ATPase, C-terminal domain"/>
    <property type="match status" value="1"/>
</dbReference>
<keyword evidence="10" id="KW-0472">Membrane</keyword>
<dbReference type="GO" id="GO:0000155">
    <property type="term" value="F:phosphorelay sensor kinase activity"/>
    <property type="evidence" value="ECO:0007669"/>
    <property type="project" value="InterPro"/>
</dbReference>
<evidence type="ECO:0000256" key="8">
    <source>
        <dbReference type="ARBA" id="ARBA00022989"/>
    </source>
</evidence>
<evidence type="ECO:0000313" key="14">
    <source>
        <dbReference type="Proteomes" id="UP000477849"/>
    </source>
</evidence>
<keyword evidence="7 13" id="KW-0418">Kinase</keyword>
<evidence type="ECO:0000256" key="4">
    <source>
        <dbReference type="ARBA" id="ARBA00022553"/>
    </source>
</evidence>
<organism evidence="13 14">
    <name type="scientific">Rhizobium daejeonense</name>
    <dbReference type="NCBI Taxonomy" id="240521"/>
    <lineage>
        <taxon>Bacteria</taxon>
        <taxon>Pseudomonadati</taxon>
        <taxon>Pseudomonadota</taxon>
        <taxon>Alphaproteobacteria</taxon>
        <taxon>Hyphomicrobiales</taxon>
        <taxon>Rhizobiaceae</taxon>
        <taxon>Rhizobium/Agrobacterium group</taxon>
        <taxon>Rhizobium</taxon>
    </lineage>
</organism>
<evidence type="ECO:0000256" key="3">
    <source>
        <dbReference type="ARBA" id="ARBA00012438"/>
    </source>
</evidence>
<keyword evidence="14" id="KW-1185">Reference proteome</keyword>
<dbReference type="RefSeq" id="WP_163900353.1">
    <property type="nucleotide sequence ID" value="NZ_CP048427.1"/>
</dbReference>
<dbReference type="InterPro" id="IPR003660">
    <property type="entry name" value="HAMP_dom"/>
</dbReference>
<accession>A0A6M1RUI3</accession>
<comment type="catalytic activity">
    <reaction evidence="1">
        <text>ATP + protein L-histidine = ADP + protein N-phospho-L-histidine.</text>
        <dbReference type="EC" id="2.7.13.3"/>
    </reaction>
</comment>
<gene>
    <name evidence="13" type="ORF">G6N76_02315</name>
</gene>
<dbReference type="InterPro" id="IPR050428">
    <property type="entry name" value="TCS_sensor_his_kinase"/>
</dbReference>
<dbReference type="SUPFAM" id="SSF55874">
    <property type="entry name" value="ATPase domain of HSP90 chaperone/DNA topoisomerase II/histidine kinase"/>
    <property type="match status" value="1"/>
</dbReference>
<evidence type="ECO:0000259" key="12">
    <source>
        <dbReference type="PROSITE" id="PS50885"/>
    </source>
</evidence>
<comment type="subcellular location">
    <subcellularLocation>
        <location evidence="2">Membrane</location>
    </subcellularLocation>
</comment>
<dbReference type="Pfam" id="PF02518">
    <property type="entry name" value="HATPase_c"/>
    <property type="match status" value="1"/>
</dbReference>
<reference evidence="13 14" key="1">
    <citation type="submission" date="2020-02" db="EMBL/GenBank/DDBJ databases">
        <title>Genome sequence of the type strain CCBAU10050 of Rhizobium daejeonense.</title>
        <authorList>
            <person name="Gao J."/>
            <person name="Sun J."/>
        </authorList>
    </citation>
    <scope>NUCLEOTIDE SEQUENCE [LARGE SCALE GENOMIC DNA]</scope>
    <source>
        <strain evidence="13 14">CCBAU10050</strain>
    </source>
</reference>
<dbReference type="CDD" id="cd00082">
    <property type="entry name" value="HisKA"/>
    <property type="match status" value="1"/>
</dbReference>
<dbReference type="Proteomes" id="UP000477849">
    <property type="component" value="Unassembled WGS sequence"/>
</dbReference>
<feature type="transmembrane region" description="Helical" evidence="10">
    <location>
        <begin position="169"/>
        <end position="190"/>
    </location>
</feature>
<dbReference type="InterPro" id="IPR036890">
    <property type="entry name" value="HATPase_C_sf"/>
</dbReference>
<dbReference type="PROSITE" id="PS50885">
    <property type="entry name" value="HAMP"/>
    <property type="match status" value="1"/>
</dbReference>
<evidence type="ECO:0000256" key="1">
    <source>
        <dbReference type="ARBA" id="ARBA00000085"/>
    </source>
</evidence>
<dbReference type="SMART" id="SM00387">
    <property type="entry name" value="HATPase_c"/>
    <property type="match status" value="1"/>
</dbReference>
<feature type="domain" description="Histidine kinase" evidence="11">
    <location>
        <begin position="248"/>
        <end position="448"/>
    </location>
</feature>
<keyword evidence="5" id="KW-0808">Transferase</keyword>
<keyword evidence="4" id="KW-0597">Phosphoprotein</keyword>
<keyword evidence="8 10" id="KW-1133">Transmembrane helix</keyword>
<comment type="caution">
    <text evidence="13">The sequence shown here is derived from an EMBL/GenBank/DDBJ whole genome shotgun (WGS) entry which is preliminary data.</text>
</comment>
<evidence type="ECO:0000256" key="9">
    <source>
        <dbReference type="ARBA" id="ARBA00023012"/>
    </source>
</evidence>
<dbReference type="InterPro" id="IPR036097">
    <property type="entry name" value="HisK_dim/P_sf"/>
</dbReference>
<dbReference type="InterPro" id="IPR003594">
    <property type="entry name" value="HATPase_dom"/>
</dbReference>
<keyword evidence="6 10" id="KW-0812">Transmembrane</keyword>
<dbReference type="PROSITE" id="PS50109">
    <property type="entry name" value="HIS_KIN"/>
    <property type="match status" value="1"/>
</dbReference>
<evidence type="ECO:0000256" key="2">
    <source>
        <dbReference type="ARBA" id="ARBA00004370"/>
    </source>
</evidence>
<dbReference type="AlphaFoldDB" id="A0A6M1RUI3"/>
<evidence type="ECO:0000256" key="7">
    <source>
        <dbReference type="ARBA" id="ARBA00022777"/>
    </source>
</evidence>
<evidence type="ECO:0000256" key="10">
    <source>
        <dbReference type="SAM" id="Phobius"/>
    </source>
</evidence>
<protein>
    <recommendedName>
        <fullName evidence="3">histidine kinase</fullName>
        <ecNumber evidence="3">2.7.13.3</ecNumber>
    </recommendedName>
</protein>
<evidence type="ECO:0000259" key="11">
    <source>
        <dbReference type="PROSITE" id="PS50109"/>
    </source>
</evidence>
<dbReference type="InterPro" id="IPR005467">
    <property type="entry name" value="His_kinase_dom"/>
</dbReference>
<sequence length="448" mass="49238">MMQSIRGRFLLVSLVSVALALVMASVVLVSLFTRNLETRIDEELTGHIDNIAGALRFAADGTLQLPERPVDRRFEEPYGGLYWQVEDDARKSELRSASLWDYSLSLPDDEQETGAIHRYRLPGPEGTDLIVQERKIVFAAPDGRRAIRVAAAIDGVVVADARRAFAFDIIPYMVSLAVFLIAASLAQLTYGLRPISSVSEGLDRIRERKAERLTGTFPRELRGVVAAVNQLLDAQSQLIDKARARAADLAHGLKTPLTVLSNDAETLRERGDTEMADELAHLAGVMRAHVEHELTRSRIAASADLRKSNADLAASLGIIVKTLKRTPRGEVLDWKIEVAPEIEVGVDPLDLQEMLGNILDNAVKWGRSVIHIHAETRDERPVLMIEDDGPGTDPAGLRTIMQRGTRLDLKTPGTGIGLAIVRDIAEVYGLDLDVENIATGGFRVTIRF</sequence>
<dbReference type="PANTHER" id="PTHR45436">
    <property type="entry name" value="SENSOR HISTIDINE KINASE YKOH"/>
    <property type="match status" value="1"/>
</dbReference>